<feature type="region of interest" description="Disordered" evidence="1">
    <location>
        <begin position="585"/>
        <end position="623"/>
    </location>
</feature>
<gene>
    <name evidence="2" type="ORF">IPV69_16205</name>
</gene>
<feature type="compositionally biased region" description="Polar residues" evidence="1">
    <location>
        <begin position="201"/>
        <end position="213"/>
    </location>
</feature>
<accession>A0A7M2WRN8</accession>
<dbReference type="RefSeq" id="WP_206290733.1">
    <property type="nucleotide sequence ID" value="NZ_CP063458.1"/>
</dbReference>
<organism evidence="2 3">
    <name type="scientific">Humisphaera borealis</name>
    <dbReference type="NCBI Taxonomy" id="2807512"/>
    <lineage>
        <taxon>Bacteria</taxon>
        <taxon>Pseudomonadati</taxon>
        <taxon>Planctomycetota</taxon>
        <taxon>Phycisphaerae</taxon>
        <taxon>Tepidisphaerales</taxon>
        <taxon>Tepidisphaeraceae</taxon>
        <taxon>Humisphaera</taxon>
    </lineage>
</organism>
<proteinExistence type="predicted"/>
<feature type="region of interest" description="Disordered" evidence="1">
    <location>
        <begin position="184"/>
        <end position="215"/>
    </location>
</feature>
<feature type="compositionally biased region" description="Low complexity" evidence="1">
    <location>
        <begin position="606"/>
        <end position="622"/>
    </location>
</feature>
<dbReference type="Proteomes" id="UP000593765">
    <property type="component" value="Chromosome"/>
</dbReference>
<evidence type="ECO:0000313" key="2">
    <source>
        <dbReference type="EMBL" id="QOV87822.1"/>
    </source>
</evidence>
<protein>
    <submittedName>
        <fullName evidence="2">Uncharacterized protein</fullName>
    </submittedName>
</protein>
<evidence type="ECO:0000256" key="1">
    <source>
        <dbReference type="SAM" id="MobiDB-lite"/>
    </source>
</evidence>
<dbReference type="AlphaFoldDB" id="A0A7M2WRN8"/>
<evidence type="ECO:0000313" key="3">
    <source>
        <dbReference type="Proteomes" id="UP000593765"/>
    </source>
</evidence>
<name>A0A7M2WRN8_9BACT</name>
<reference evidence="2 3" key="1">
    <citation type="submission" date="2020-10" db="EMBL/GenBank/DDBJ databases">
        <title>Wide distribution of Phycisphaera-like planctomycetes from WD2101 soil group in peatlands and genome analysis of the first cultivated representative.</title>
        <authorList>
            <person name="Dedysh S.N."/>
            <person name="Beletsky A.V."/>
            <person name="Ivanova A."/>
            <person name="Kulichevskaya I.S."/>
            <person name="Suzina N.E."/>
            <person name="Philippov D.A."/>
            <person name="Rakitin A.L."/>
            <person name="Mardanov A.V."/>
            <person name="Ravin N.V."/>
        </authorList>
    </citation>
    <scope>NUCLEOTIDE SEQUENCE [LARGE SCALE GENOMIC DNA]</scope>
    <source>
        <strain evidence="2 3">M1803</strain>
    </source>
</reference>
<sequence>MPSTEPTTKPAVASYLAVVRERYPTLPATQPLAVPLALRESAHIILTEPVYLDDQGHLWITRHDGDDIESATRNFTPGPDSEHVVRQSVRFVWWLPDRAQNFSPRVVTGASSGGAELVLPYRRLPMGTRNDYRWDRARSWVDNQVQRLIVPTGHGVSVFTFESDREPIVEAHQNLLDLREPVPAQPATHSATPPAGPRQGPATQNTSVPTSSEPPRFLFDPRGLIAWIPATPTQGGSAGAARFVNGRWLALTSDAGWSDRILHLIPLRDGSVTQLLVSPSGEGGGVKVALASVETPKVNQKEILDLVDSLSDPDADIRNLAYGRLTEYGPGIWPILKLIPADDLPPEARSRLNRLLKSQVTPMLGGMALQGDQLHLVARLRDGGVIFYTDQGINVPNPLADEPISHAPAWIAARPGKPVEMLSGALVFQADPKHTKFDIIQGQWIVTMDDSGPQMFLGNSFRKLLRKDCQPYAHVVGIDRRGRWLFRKPTTDAAVSDSPTLIIDPTLPDFTPRLPVWLYSNADEVGWDKQGWPAVRLDQSRTKLVADQWIKVEEGEELIVEPPPVVLPPVVTPSAKVQAIPYGPVAPTQATTRPTSANPPSPDPASGPATRPTTSPSTRPVSDALRIEEFGRPLLTDAAGNRYFGGVDSLVCIDKGGNVSRWSLPAAARGDAVTEAPTTLILAGDARLFLFNRAGRVLRIKPTPDGIEPFLLEETFTQNIPEDERPRRIWVDPDGRIVLAFEKRLAILFPQGFIPTPIRRMMDLGEDDD</sequence>
<keyword evidence="3" id="KW-1185">Reference proteome</keyword>
<dbReference type="EMBL" id="CP063458">
    <property type="protein sequence ID" value="QOV87822.1"/>
    <property type="molecule type" value="Genomic_DNA"/>
</dbReference>
<dbReference type="KEGG" id="hbs:IPV69_16205"/>